<accession>A0A4U8Z5L8</accession>
<sequence>MCALLDRLTIRPAVAFETELNCTAQGFISMARSGFTERNPSNSKQYELVRTQALR</sequence>
<proteinExistence type="predicted"/>
<name>A0A4U8Z5L8_METTU</name>
<organism evidence="1 2">
    <name type="scientific">Methylocella tundrae</name>
    <dbReference type="NCBI Taxonomy" id="227605"/>
    <lineage>
        <taxon>Bacteria</taxon>
        <taxon>Pseudomonadati</taxon>
        <taxon>Pseudomonadota</taxon>
        <taxon>Alphaproteobacteria</taxon>
        <taxon>Hyphomicrobiales</taxon>
        <taxon>Beijerinckiaceae</taxon>
        <taxon>Methylocella</taxon>
    </lineage>
</organism>
<evidence type="ECO:0000313" key="1">
    <source>
        <dbReference type="EMBL" id="VFU10828.1"/>
    </source>
</evidence>
<gene>
    <name evidence="1" type="ORF">MTUNDRAET4_3947</name>
</gene>
<dbReference type="EMBL" id="LR536450">
    <property type="protein sequence ID" value="VFU10828.1"/>
    <property type="molecule type" value="Genomic_DNA"/>
</dbReference>
<reference evidence="1 2" key="1">
    <citation type="submission" date="2019-03" db="EMBL/GenBank/DDBJ databases">
        <authorList>
            <person name="Kox A.R. M."/>
        </authorList>
    </citation>
    <scope>NUCLEOTIDE SEQUENCE [LARGE SCALE GENOMIC DNA]</scope>
    <source>
        <strain evidence="1">MTUNDRAET4 annotated genome</strain>
    </source>
</reference>
<evidence type="ECO:0000313" key="2">
    <source>
        <dbReference type="Proteomes" id="UP000294360"/>
    </source>
</evidence>
<dbReference type="KEGG" id="mtun:MTUNDRAET4_3947"/>
<protein>
    <submittedName>
        <fullName evidence="1">Uncharacterized protein</fullName>
    </submittedName>
</protein>
<dbReference type="Proteomes" id="UP000294360">
    <property type="component" value="Chromosome"/>
</dbReference>
<dbReference type="AlphaFoldDB" id="A0A4U8Z5L8"/>